<dbReference type="SUPFAM" id="SSF57184">
    <property type="entry name" value="Growth factor receptor domain"/>
    <property type="match status" value="3"/>
</dbReference>
<comment type="caution">
    <text evidence="11">The sequence shown here is derived from an EMBL/GenBank/DDBJ whole genome shotgun (WGS) entry which is preliminary data.</text>
</comment>
<dbReference type="PANTHER" id="PTHR15332">
    <property type="entry name" value="PROPROTEIN CONVERTASE SUBTILISIN_KEXIN TYPE 5-LIKE"/>
    <property type="match status" value="1"/>
</dbReference>
<feature type="compositionally biased region" description="Polar residues" evidence="7">
    <location>
        <begin position="856"/>
        <end position="870"/>
    </location>
</feature>
<evidence type="ECO:0000256" key="6">
    <source>
        <dbReference type="PROSITE-ProRule" id="PRU00076"/>
    </source>
</evidence>
<keyword evidence="8" id="KW-1133">Transmembrane helix</keyword>
<evidence type="ECO:0000313" key="11">
    <source>
        <dbReference type="EMBL" id="KAF8898212.1"/>
    </source>
</evidence>
<dbReference type="PROSITE" id="PS01248">
    <property type="entry name" value="EGF_LAM_1"/>
    <property type="match status" value="1"/>
</dbReference>
<feature type="transmembrane region" description="Helical" evidence="8">
    <location>
        <begin position="657"/>
        <end position="680"/>
    </location>
</feature>
<feature type="region of interest" description="Disordered" evidence="7">
    <location>
        <begin position="797"/>
        <end position="875"/>
    </location>
</feature>
<dbReference type="CDD" id="cd00055">
    <property type="entry name" value="EGF_Lam"/>
    <property type="match status" value="1"/>
</dbReference>
<dbReference type="InterPro" id="IPR043601">
    <property type="entry name" value="Rspo_Fu-CRD_dom"/>
</dbReference>
<feature type="compositionally biased region" description="Basic and acidic residues" evidence="7">
    <location>
        <begin position="840"/>
        <end position="852"/>
    </location>
</feature>
<reference evidence="11" key="1">
    <citation type="submission" date="2020-11" db="EMBL/GenBank/DDBJ databases">
        <authorList>
            <consortium name="DOE Joint Genome Institute"/>
            <person name="Ahrendt S."/>
            <person name="Riley R."/>
            <person name="Andreopoulos W."/>
            <person name="LaButti K."/>
            <person name="Pangilinan J."/>
            <person name="Ruiz-duenas F.J."/>
            <person name="Barrasa J.M."/>
            <person name="Sanchez-Garcia M."/>
            <person name="Camarero S."/>
            <person name="Miyauchi S."/>
            <person name="Serrano A."/>
            <person name="Linde D."/>
            <person name="Babiker R."/>
            <person name="Drula E."/>
            <person name="Ayuso-Fernandez I."/>
            <person name="Pacheco R."/>
            <person name="Padilla G."/>
            <person name="Ferreira P."/>
            <person name="Barriuso J."/>
            <person name="Kellner H."/>
            <person name="Castanera R."/>
            <person name="Alfaro M."/>
            <person name="Ramirez L."/>
            <person name="Pisabarro A.G."/>
            <person name="Kuo A."/>
            <person name="Tritt A."/>
            <person name="Lipzen A."/>
            <person name="He G."/>
            <person name="Yan M."/>
            <person name="Ng V."/>
            <person name="Cullen D."/>
            <person name="Martin F."/>
            <person name="Rosso M.-N."/>
            <person name="Henrissat B."/>
            <person name="Hibbett D."/>
            <person name="Martinez A.T."/>
            <person name="Grigoriev I.V."/>
        </authorList>
    </citation>
    <scope>NUCLEOTIDE SEQUENCE</scope>
    <source>
        <strain evidence="11">AH 44721</strain>
    </source>
</reference>
<name>A0A9P5NJI5_GYMJU</name>
<keyword evidence="2" id="KW-0964">Secreted</keyword>
<evidence type="ECO:0000256" key="1">
    <source>
        <dbReference type="ARBA" id="ARBA00004613"/>
    </source>
</evidence>
<dbReference type="Gene3D" id="2.10.220.10">
    <property type="entry name" value="Hormone Receptor, Insulin-like Growth Factor Receptor 1, Chain A, domain 2"/>
    <property type="match status" value="4"/>
</dbReference>
<keyword evidence="6" id="KW-1015">Disulfide bond</keyword>
<dbReference type="CDD" id="cd00064">
    <property type="entry name" value="FU"/>
    <property type="match status" value="3"/>
</dbReference>
<dbReference type="SMART" id="SM00181">
    <property type="entry name" value="EGF"/>
    <property type="match status" value="5"/>
</dbReference>
<keyword evidence="3 6" id="KW-0245">EGF-like domain</keyword>
<dbReference type="Pfam" id="PF23106">
    <property type="entry name" value="EGF_Teneurin"/>
    <property type="match status" value="1"/>
</dbReference>
<dbReference type="Gene3D" id="2.10.25.10">
    <property type="entry name" value="Laminin"/>
    <property type="match status" value="1"/>
</dbReference>
<evidence type="ECO:0000256" key="9">
    <source>
        <dbReference type="SAM" id="SignalP"/>
    </source>
</evidence>
<dbReference type="InterPro" id="IPR002049">
    <property type="entry name" value="LE_dom"/>
</dbReference>
<feature type="disulfide bond" evidence="6">
    <location>
        <begin position="187"/>
        <end position="197"/>
    </location>
</feature>
<keyword evidence="4 9" id="KW-0732">Signal</keyword>
<dbReference type="SMART" id="SM00180">
    <property type="entry name" value="EGF_Lam"/>
    <property type="match status" value="2"/>
</dbReference>
<keyword evidence="8" id="KW-0472">Membrane</keyword>
<organism evidence="11 12">
    <name type="scientific">Gymnopilus junonius</name>
    <name type="common">Spectacular rustgill mushroom</name>
    <name type="synonym">Gymnopilus spectabilis subsp. junonius</name>
    <dbReference type="NCBI Taxonomy" id="109634"/>
    <lineage>
        <taxon>Eukaryota</taxon>
        <taxon>Fungi</taxon>
        <taxon>Dikarya</taxon>
        <taxon>Basidiomycota</taxon>
        <taxon>Agaricomycotina</taxon>
        <taxon>Agaricomycetes</taxon>
        <taxon>Agaricomycetidae</taxon>
        <taxon>Agaricales</taxon>
        <taxon>Agaricineae</taxon>
        <taxon>Hymenogastraceae</taxon>
        <taxon>Gymnopilus</taxon>
    </lineage>
</organism>
<evidence type="ECO:0000256" key="4">
    <source>
        <dbReference type="ARBA" id="ARBA00022729"/>
    </source>
</evidence>
<protein>
    <submittedName>
        <fullName evidence="11">Insulin-like growth factor binding protein</fullName>
    </submittedName>
</protein>
<feature type="chain" id="PRO_5040260167" evidence="9">
    <location>
        <begin position="20"/>
        <end position="988"/>
    </location>
</feature>
<dbReference type="SMART" id="SM00261">
    <property type="entry name" value="FU"/>
    <property type="match status" value="7"/>
</dbReference>
<evidence type="ECO:0000313" key="12">
    <source>
        <dbReference type="Proteomes" id="UP000724874"/>
    </source>
</evidence>
<dbReference type="PANTHER" id="PTHR15332:SF175">
    <property type="entry name" value="PROPROTEIN CONVERTASE SUBTILISIN_KEXIN TYPE 5-LIKE"/>
    <property type="match status" value="1"/>
</dbReference>
<dbReference type="EMBL" id="JADNYJ010000054">
    <property type="protein sequence ID" value="KAF8898212.1"/>
    <property type="molecule type" value="Genomic_DNA"/>
</dbReference>
<feature type="domain" description="EGF-like" evidence="10">
    <location>
        <begin position="183"/>
        <end position="215"/>
    </location>
</feature>
<dbReference type="OrthoDB" id="18487at2759"/>
<dbReference type="GO" id="GO:0005576">
    <property type="term" value="C:extracellular region"/>
    <property type="evidence" value="ECO:0007669"/>
    <property type="project" value="UniProtKB-SubCell"/>
</dbReference>
<accession>A0A9P5NJI5</accession>
<dbReference type="Pfam" id="PF15913">
    <property type="entry name" value="Furin-like_2"/>
    <property type="match status" value="1"/>
</dbReference>
<dbReference type="AlphaFoldDB" id="A0A9P5NJI5"/>
<keyword evidence="12" id="KW-1185">Reference proteome</keyword>
<dbReference type="PROSITE" id="PS00022">
    <property type="entry name" value="EGF_1"/>
    <property type="match status" value="1"/>
</dbReference>
<feature type="disulfide bond" evidence="6">
    <location>
        <begin position="205"/>
        <end position="214"/>
    </location>
</feature>
<evidence type="ECO:0000259" key="10">
    <source>
        <dbReference type="PROSITE" id="PS50026"/>
    </source>
</evidence>
<dbReference type="PROSITE" id="PS50026">
    <property type="entry name" value="EGF_3"/>
    <property type="match status" value="1"/>
</dbReference>
<evidence type="ECO:0000256" key="8">
    <source>
        <dbReference type="SAM" id="Phobius"/>
    </source>
</evidence>
<evidence type="ECO:0000256" key="2">
    <source>
        <dbReference type="ARBA" id="ARBA00022525"/>
    </source>
</evidence>
<evidence type="ECO:0000256" key="3">
    <source>
        <dbReference type="ARBA" id="ARBA00022536"/>
    </source>
</evidence>
<comment type="subcellular location">
    <subcellularLocation>
        <location evidence="1">Secreted</location>
    </subcellularLocation>
</comment>
<evidence type="ECO:0000256" key="7">
    <source>
        <dbReference type="SAM" id="MobiDB-lite"/>
    </source>
</evidence>
<dbReference type="Proteomes" id="UP000724874">
    <property type="component" value="Unassembled WGS sequence"/>
</dbReference>
<keyword evidence="8" id="KW-0812">Transmembrane</keyword>
<evidence type="ECO:0000256" key="5">
    <source>
        <dbReference type="ARBA" id="ARBA00023180"/>
    </source>
</evidence>
<proteinExistence type="predicted"/>
<sequence>MFSKLSVVLCFAFSASVVAQSSLSVVCIAGQCLQGFSNATIGAKLSASGISTTLFLLPGQYTSTTNPALLHNLLTSSSATITSSPGFNVTSLSSLPLNIDLEPGLAIYSLPRYSGQSAFSQLPTSPVLNSSTPLPARSLVLSENVWAAVTSSSNDRFIIWDAVPDISQLPTGFSTSLSLLNVQSSACSPPCSGNGVCSASGTCTCPTGFTGSSCEACAEGFFGPTCQPCPTGCGSCDQGISGSGRCLTPNVINAPSTCDCLNGECGANGQCTCNPGWTTSSNGTACAQCAPGFFLTSTGDCQVCQLGCSQCSDGTGECVSCKQGFTQNANDKTKCDPLPSSTSSGTVCPDGSFSAGAQCSPCSPSCRTCTGPSSNQCILCAQGTYLFNSNCISADTNGVCQGTNGMIADNNKNECDTCGAKCTSCKIPNFSVASTVDQLQCTGCLPGFVLSGGKCIDSCPSGTFLSPQDNLTCTACSSSCGTCAGSADFCLTCASGQLASSGQCVSACPSNTFSSSGSCLKCHPDCATCSGPSFNQCSSCPSELPVLTNGRCLPTCAKTQFFDKTTSSCQACDSSCSSCSGSGSSSCLACSSTTQVLRAGSCVSANCNGSSSVIPGLGVCLSEMVEVPSTSGTGTAGPLPSITGLSDPTIVPVRRTLSWWEILLMALGCAFIFLVIVMLWRRRARKQRAKRTAMFASAKRLDSPHGWRWRLAKFGERLFGSRAANRLQKGQEVLPVASNHHDRFSASRLKPLSITSYGQDIKLKKMGNNESRSSSTKEEDDDVANYIDAYDYDRSAPSRTSRVLSTVHGEGRHRHYGQRSQQRRLDRDSLYSEITGNQRHTPEPRQPLKREPSGASRFTKSSVSTASKTRQPAKEGVLVDIAGNERALPSLPLQMASNTGSSTSSTPTEAQAYMMAVRPGFWVDRSFMPIPVHLVPNTTGGQGSYWLTPVPHGAVPQPQPQSPLDTIVLQPMNTGASSSRNPFRQEIY</sequence>
<dbReference type="InterPro" id="IPR000742">
    <property type="entry name" value="EGF"/>
</dbReference>
<comment type="caution">
    <text evidence="6">Lacks conserved residue(s) required for the propagation of feature annotation.</text>
</comment>
<gene>
    <name evidence="11" type="ORF">CPB84DRAFT_1780596</name>
</gene>
<dbReference type="InterPro" id="IPR006212">
    <property type="entry name" value="Furin_repeat"/>
</dbReference>
<feature type="signal peptide" evidence="9">
    <location>
        <begin position="1"/>
        <end position="19"/>
    </location>
</feature>
<keyword evidence="5" id="KW-0325">Glycoprotein</keyword>
<dbReference type="InterPro" id="IPR009030">
    <property type="entry name" value="Growth_fac_rcpt_cys_sf"/>
</dbReference>